<organism evidence="1 2">
    <name type="scientific">Willisornis vidua</name>
    <name type="common">Xingu scale-backed antbird</name>
    <dbReference type="NCBI Taxonomy" id="1566151"/>
    <lineage>
        <taxon>Eukaryota</taxon>
        <taxon>Metazoa</taxon>
        <taxon>Chordata</taxon>
        <taxon>Craniata</taxon>
        <taxon>Vertebrata</taxon>
        <taxon>Euteleostomi</taxon>
        <taxon>Archelosauria</taxon>
        <taxon>Archosauria</taxon>
        <taxon>Dinosauria</taxon>
        <taxon>Saurischia</taxon>
        <taxon>Theropoda</taxon>
        <taxon>Coelurosauria</taxon>
        <taxon>Aves</taxon>
        <taxon>Neognathae</taxon>
        <taxon>Neoaves</taxon>
        <taxon>Telluraves</taxon>
        <taxon>Australaves</taxon>
        <taxon>Passeriformes</taxon>
        <taxon>Thamnophilidae</taxon>
        <taxon>Willisornis</taxon>
    </lineage>
</organism>
<protein>
    <submittedName>
        <fullName evidence="1">Uncharacterized protein</fullName>
    </submittedName>
</protein>
<dbReference type="Proteomes" id="UP001145742">
    <property type="component" value="Unassembled WGS sequence"/>
</dbReference>
<accession>A0ABQ9CY80</accession>
<keyword evidence="2" id="KW-1185">Reference proteome</keyword>
<dbReference type="PANTHER" id="PTHR33332">
    <property type="entry name" value="REVERSE TRANSCRIPTASE DOMAIN-CONTAINING PROTEIN"/>
    <property type="match status" value="1"/>
</dbReference>
<gene>
    <name evidence="1" type="ORF">WISP_102572</name>
</gene>
<dbReference type="EMBL" id="WHWB01034321">
    <property type="protein sequence ID" value="KAJ7411473.1"/>
    <property type="molecule type" value="Genomic_DNA"/>
</dbReference>
<evidence type="ECO:0000313" key="2">
    <source>
        <dbReference type="Proteomes" id="UP001145742"/>
    </source>
</evidence>
<sequence>MLDEGMLLIDRCAGQQQMNMSQKCAQVAKRASDILACATNSMASRTRAVTVLLYSALVRPYFESSVQFWLPQFRMLKPEMGNRAGEGSTE</sequence>
<reference evidence="1" key="1">
    <citation type="submission" date="2019-10" db="EMBL/GenBank/DDBJ databases">
        <authorList>
            <person name="Soares A.E.R."/>
            <person name="Aleixo A."/>
            <person name="Schneider P."/>
            <person name="Miyaki C.Y."/>
            <person name="Schneider M.P."/>
            <person name="Mello C."/>
            <person name="Vasconcelos A.T.R."/>
        </authorList>
    </citation>
    <scope>NUCLEOTIDE SEQUENCE</scope>
    <source>
        <tissue evidence="1">Muscle</tissue>
    </source>
</reference>
<proteinExistence type="predicted"/>
<comment type="caution">
    <text evidence="1">The sequence shown here is derived from an EMBL/GenBank/DDBJ whole genome shotgun (WGS) entry which is preliminary data.</text>
</comment>
<evidence type="ECO:0000313" key="1">
    <source>
        <dbReference type="EMBL" id="KAJ7411473.1"/>
    </source>
</evidence>
<name>A0ABQ9CY80_9PASS</name>